<dbReference type="PROSITE" id="PS51007">
    <property type="entry name" value="CYTC"/>
    <property type="match status" value="2"/>
</dbReference>
<dbReference type="OrthoDB" id="9773456at2"/>
<dbReference type="GO" id="GO:0042597">
    <property type="term" value="C:periplasmic space"/>
    <property type="evidence" value="ECO:0007669"/>
    <property type="project" value="UniProtKB-SubCell"/>
</dbReference>
<keyword evidence="10" id="KW-0732">Signal</keyword>
<dbReference type="Pfam" id="PF00034">
    <property type="entry name" value="Cytochrom_C"/>
    <property type="match status" value="2"/>
</dbReference>
<dbReference type="PANTHER" id="PTHR33751">
    <property type="entry name" value="CBB3-TYPE CYTOCHROME C OXIDASE SUBUNIT FIXP"/>
    <property type="match status" value="1"/>
</dbReference>
<evidence type="ECO:0000256" key="1">
    <source>
        <dbReference type="ARBA" id="ARBA00004418"/>
    </source>
</evidence>
<keyword evidence="5" id="KW-0574">Periplasm</keyword>
<dbReference type="GO" id="GO:0009055">
    <property type="term" value="F:electron transfer activity"/>
    <property type="evidence" value="ECO:0007669"/>
    <property type="project" value="InterPro"/>
</dbReference>
<keyword evidence="2" id="KW-0813">Transport</keyword>
<comment type="PTM">
    <text evidence="8">Binds 2 heme c groups covalently per subunit.</text>
</comment>
<dbReference type="InterPro" id="IPR050597">
    <property type="entry name" value="Cytochrome_c_Oxidase_Subunit"/>
</dbReference>
<dbReference type="PIRSF" id="PIRSF000005">
    <property type="entry name" value="Cytochrome_c4"/>
    <property type="match status" value="1"/>
</dbReference>
<name>A0A4R3VM95_ROSSA</name>
<dbReference type="Proteomes" id="UP000295110">
    <property type="component" value="Unassembled WGS sequence"/>
</dbReference>
<evidence type="ECO:0000256" key="6">
    <source>
        <dbReference type="ARBA" id="ARBA00022982"/>
    </source>
</evidence>
<keyword evidence="7 9" id="KW-0408">Iron</keyword>
<proteinExistence type="predicted"/>
<feature type="chain" id="PRO_5020219356" evidence="10">
    <location>
        <begin position="20"/>
        <end position="223"/>
    </location>
</feature>
<dbReference type="InterPro" id="IPR036909">
    <property type="entry name" value="Cyt_c-like_dom_sf"/>
</dbReference>
<dbReference type="PANTHER" id="PTHR33751:SF9">
    <property type="entry name" value="CYTOCHROME C4"/>
    <property type="match status" value="1"/>
</dbReference>
<evidence type="ECO:0000313" key="13">
    <source>
        <dbReference type="Proteomes" id="UP000295110"/>
    </source>
</evidence>
<sequence>MTRTRLTISLAAWAALALAAGCANPERSRDVANPAVSGTVLAQQVCSMCHGLTGMAVSPNFPNLAGQTDVYLAGQLKNFRAQHRRDPAGFEYMWGLSHALTDAQIDGLAGYFAGSAPQRQPVEGEAARIAAGQLIFENGVPAKNVPACASCHGDKGQGNSIFPRLAGQHLDYLVKQLTVFQRTDERSDAQTVPTGAVMKTVAHELGKEDIANVAAYAQALPNR</sequence>
<protein>
    <submittedName>
        <fullName evidence="12">Cytochrome c553</fullName>
    </submittedName>
</protein>
<dbReference type="GO" id="GO:0020037">
    <property type="term" value="F:heme binding"/>
    <property type="evidence" value="ECO:0007669"/>
    <property type="project" value="InterPro"/>
</dbReference>
<feature type="binding site" description="axial binding residue" evidence="9">
    <location>
        <position position="198"/>
    </location>
    <ligand>
        <name>heme c</name>
        <dbReference type="ChEBI" id="CHEBI:61717"/>
        <label>2</label>
    </ligand>
    <ligandPart>
        <name>Fe</name>
        <dbReference type="ChEBI" id="CHEBI:18248"/>
    </ligandPart>
</feature>
<dbReference type="EMBL" id="SMBU01000001">
    <property type="protein sequence ID" value="TCV04255.1"/>
    <property type="molecule type" value="Genomic_DNA"/>
</dbReference>
<dbReference type="Gene3D" id="1.10.760.10">
    <property type="entry name" value="Cytochrome c-like domain"/>
    <property type="match status" value="2"/>
</dbReference>
<feature type="binding site" description="covalent" evidence="8">
    <location>
        <position position="151"/>
    </location>
    <ligand>
        <name>heme c</name>
        <dbReference type="ChEBI" id="CHEBI:61717"/>
        <label>2</label>
    </ligand>
</feature>
<evidence type="ECO:0000256" key="8">
    <source>
        <dbReference type="PIRSR" id="PIRSR000005-1"/>
    </source>
</evidence>
<gene>
    <name evidence="12" type="ORF">EV671_100110</name>
</gene>
<keyword evidence="3 8" id="KW-0349">Heme</keyword>
<accession>A0A4R3VM95</accession>
<feature type="binding site" description="covalent" evidence="8">
    <location>
        <position position="49"/>
    </location>
    <ligand>
        <name>heme c</name>
        <dbReference type="ChEBI" id="CHEBI:61717"/>
        <label>1</label>
    </ligand>
</feature>
<feature type="binding site" description="covalent" evidence="8">
    <location>
        <position position="46"/>
    </location>
    <ligand>
        <name>heme c</name>
        <dbReference type="ChEBI" id="CHEBI:61717"/>
        <label>1</label>
    </ligand>
</feature>
<feature type="signal peptide" evidence="10">
    <location>
        <begin position="1"/>
        <end position="19"/>
    </location>
</feature>
<keyword evidence="6" id="KW-0249">Electron transport</keyword>
<evidence type="ECO:0000256" key="7">
    <source>
        <dbReference type="ARBA" id="ARBA00023004"/>
    </source>
</evidence>
<keyword evidence="4 9" id="KW-0479">Metal-binding</keyword>
<evidence type="ECO:0000256" key="2">
    <source>
        <dbReference type="ARBA" id="ARBA00022448"/>
    </source>
</evidence>
<comment type="subcellular location">
    <subcellularLocation>
        <location evidence="1">Periplasm</location>
    </subcellularLocation>
</comment>
<evidence type="ECO:0000256" key="10">
    <source>
        <dbReference type="SAM" id="SignalP"/>
    </source>
</evidence>
<organism evidence="12 13">
    <name type="scientific">Roseateles saccharophilus</name>
    <name type="common">Pseudomonas saccharophila</name>
    <dbReference type="NCBI Taxonomy" id="304"/>
    <lineage>
        <taxon>Bacteria</taxon>
        <taxon>Pseudomonadati</taxon>
        <taxon>Pseudomonadota</taxon>
        <taxon>Betaproteobacteria</taxon>
        <taxon>Burkholderiales</taxon>
        <taxon>Sphaerotilaceae</taxon>
        <taxon>Roseateles</taxon>
    </lineage>
</organism>
<dbReference type="PROSITE" id="PS51257">
    <property type="entry name" value="PROKAR_LIPOPROTEIN"/>
    <property type="match status" value="1"/>
</dbReference>
<feature type="binding site" description="covalent" evidence="8">
    <location>
        <position position="148"/>
    </location>
    <ligand>
        <name>heme c</name>
        <dbReference type="ChEBI" id="CHEBI:61717"/>
        <label>2</label>
    </ligand>
</feature>
<reference evidence="12 13" key="1">
    <citation type="submission" date="2019-03" db="EMBL/GenBank/DDBJ databases">
        <title>Genomic Encyclopedia of Type Strains, Phase IV (KMG-IV): sequencing the most valuable type-strain genomes for metagenomic binning, comparative biology and taxonomic classification.</title>
        <authorList>
            <person name="Goeker M."/>
        </authorList>
    </citation>
    <scope>NUCLEOTIDE SEQUENCE [LARGE SCALE GENOMIC DNA]</scope>
    <source>
        <strain evidence="12 13">DSM 654</strain>
    </source>
</reference>
<dbReference type="SUPFAM" id="SSF46626">
    <property type="entry name" value="Cytochrome c"/>
    <property type="match status" value="2"/>
</dbReference>
<evidence type="ECO:0000256" key="4">
    <source>
        <dbReference type="ARBA" id="ARBA00022723"/>
    </source>
</evidence>
<feature type="domain" description="Cytochrome c" evidence="11">
    <location>
        <begin position="127"/>
        <end position="221"/>
    </location>
</feature>
<evidence type="ECO:0000313" key="12">
    <source>
        <dbReference type="EMBL" id="TCV04255.1"/>
    </source>
</evidence>
<dbReference type="GO" id="GO:0005506">
    <property type="term" value="F:iron ion binding"/>
    <property type="evidence" value="ECO:0007669"/>
    <property type="project" value="InterPro"/>
</dbReference>
<evidence type="ECO:0000256" key="5">
    <source>
        <dbReference type="ARBA" id="ARBA00022764"/>
    </source>
</evidence>
<feature type="domain" description="Cytochrome c" evidence="11">
    <location>
        <begin position="33"/>
        <end position="116"/>
    </location>
</feature>
<evidence type="ECO:0000256" key="9">
    <source>
        <dbReference type="PIRSR" id="PIRSR000005-2"/>
    </source>
</evidence>
<feature type="binding site" description="axial binding residue" evidence="9">
    <location>
        <position position="50"/>
    </location>
    <ligand>
        <name>heme c</name>
        <dbReference type="ChEBI" id="CHEBI:61717"/>
        <label>1</label>
    </ligand>
    <ligandPart>
        <name>Fe</name>
        <dbReference type="ChEBI" id="CHEBI:18248"/>
    </ligandPart>
</feature>
<evidence type="ECO:0000259" key="11">
    <source>
        <dbReference type="PROSITE" id="PS51007"/>
    </source>
</evidence>
<dbReference type="AlphaFoldDB" id="A0A4R3VM95"/>
<comment type="caution">
    <text evidence="12">The sequence shown here is derived from an EMBL/GenBank/DDBJ whole genome shotgun (WGS) entry which is preliminary data.</text>
</comment>
<feature type="binding site" description="axial binding residue" evidence="9">
    <location>
        <position position="152"/>
    </location>
    <ligand>
        <name>heme c</name>
        <dbReference type="ChEBI" id="CHEBI:61717"/>
        <label>2</label>
    </ligand>
    <ligandPart>
        <name>Fe</name>
        <dbReference type="ChEBI" id="CHEBI:18248"/>
    </ligandPart>
</feature>
<evidence type="ECO:0000256" key="3">
    <source>
        <dbReference type="ARBA" id="ARBA00022617"/>
    </source>
</evidence>
<dbReference type="InterPro" id="IPR024167">
    <property type="entry name" value="Cytochrome_c4-like"/>
</dbReference>
<feature type="binding site" description="axial binding residue" evidence="9">
    <location>
        <position position="93"/>
    </location>
    <ligand>
        <name>heme c</name>
        <dbReference type="ChEBI" id="CHEBI:61717"/>
        <label>1</label>
    </ligand>
    <ligandPart>
        <name>Fe</name>
        <dbReference type="ChEBI" id="CHEBI:18248"/>
    </ligandPart>
</feature>
<dbReference type="InterPro" id="IPR009056">
    <property type="entry name" value="Cyt_c-like_dom"/>
</dbReference>
<keyword evidence="13" id="KW-1185">Reference proteome</keyword>
<dbReference type="RefSeq" id="WP_132568983.1">
    <property type="nucleotide sequence ID" value="NZ_CBCSGL010000007.1"/>
</dbReference>